<organism evidence="3 4">
    <name type="scientific">Sphingobium jiangsuense</name>
    <dbReference type="NCBI Taxonomy" id="870476"/>
    <lineage>
        <taxon>Bacteria</taxon>
        <taxon>Pseudomonadati</taxon>
        <taxon>Pseudomonadota</taxon>
        <taxon>Alphaproteobacteria</taxon>
        <taxon>Sphingomonadales</taxon>
        <taxon>Sphingomonadaceae</taxon>
        <taxon>Sphingobium</taxon>
    </lineage>
</organism>
<proteinExistence type="predicted"/>
<gene>
    <name evidence="3" type="ORF">GGR43_000697</name>
</gene>
<evidence type="ECO:0000313" key="3">
    <source>
        <dbReference type="EMBL" id="MBB3924996.1"/>
    </source>
</evidence>
<sequence>MPSVLYNVRILPTTAALALGLLTGACGGGQDAGNGAQVQIKDLETVDGTINDAMTDLDGVQSEGTALVETGGNTSSAARPATGAAQNASAPSTPDDDTEVVADQ</sequence>
<evidence type="ECO:0000256" key="1">
    <source>
        <dbReference type="SAM" id="MobiDB-lite"/>
    </source>
</evidence>
<reference evidence="3 4" key="1">
    <citation type="submission" date="2020-08" db="EMBL/GenBank/DDBJ databases">
        <title>Genomic Encyclopedia of Type Strains, Phase IV (KMG-IV): sequencing the most valuable type-strain genomes for metagenomic binning, comparative biology and taxonomic classification.</title>
        <authorList>
            <person name="Goeker M."/>
        </authorList>
    </citation>
    <scope>NUCLEOTIDE SEQUENCE [LARGE SCALE GENOMIC DNA]</scope>
    <source>
        <strain evidence="3 4">DSM 26189</strain>
    </source>
</reference>
<keyword evidence="4" id="KW-1185">Reference proteome</keyword>
<feature type="signal peptide" evidence="2">
    <location>
        <begin position="1"/>
        <end position="18"/>
    </location>
</feature>
<dbReference type="AlphaFoldDB" id="A0A7W6BH99"/>
<feature type="compositionally biased region" description="Acidic residues" evidence="1">
    <location>
        <begin position="94"/>
        <end position="104"/>
    </location>
</feature>
<evidence type="ECO:0000313" key="4">
    <source>
        <dbReference type="Proteomes" id="UP000571950"/>
    </source>
</evidence>
<protein>
    <submittedName>
        <fullName evidence="3">Uncharacterized protein</fullName>
    </submittedName>
</protein>
<comment type="caution">
    <text evidence="3">The sequence shown here is derived from an EMBL/GenBank/DDBJ whole genome shotgun (WGS) entry which is preliminary data.</text>
</comment>
<name>A0A7W6BH99_9SPHN</name>
<feature type="region of interest" description="Disordered" evidence="1">
    <location>
        <begin position="67"/>
        <end position="104"/>
    </location>
</feature>
<evidence type="ECO:0000256" key="2">
    <source>
        <dbReference type="SAM" id="SignalP"/>
    </source>
</evidence>
<feature type="chain" id="PRO_5031373440" evidence="2">
    <location>
        <begin position="19"/>
        <end position="104"/>
    </location>
</feature>
<dbReference type="EMBL" id="JACIDT010000002">
    <property type="protein sequence ID" value="MBB3924996.1"/>
    <property type="molecule type" value="Genomic_DNA"/>
</dbReference>
<dbReference type="Proteomes" id="UP000571950">
    <property type="component" value="Unassembled WGS sequence"/>
</dbReference>
<dbReference type="RefSeq" id="WP_188070559.1">
    <property type="nucleotide sequence ID" value="NZ_BSPS01000022.1"/>
</dbReference>
<accession>A0A7W6BH99</accession>
<keyword evidence="2" id="KW-0732">Signal</keyword>